<accession>A0A9P6VJ03</accession>
<reference evidence="1" key="1">
    <citation type="submission" date="2019-07" db="EMBL/GenBank/DDBJ databases">
        <title>Hyphodiscus hymeniophilus genome sequencing and assembly.</title>
        <authorList>
            <person name="Kramer G."/>
            <person name="Nodwell J."/>
        </authorList>
    </citation>
    <scope>NUCLEOTIDE SEQUENCE</scope>
    <source>
        <strain evidence="1">ATCC 34498</strain>
    </source>
</reference>
<name>A0A9P6VJ03_9HELO</name>
<evidence type="ECO:0000313" key="2">
    <source>
        <dbReference type="Proteomes" id="UP000785200"/>
    </source>
</evidence>
<evidence type="ECO:0000313" key="1">
    <source>
        <dbReference type="EMBL" id="KAG0648863.1"/>
    </source>
</evidence>
<sequence>MERSRRFSTISVNEAEVHGNKIKYIAETEALRRVGKNLHPDDYPCFVLEDTTVYLQDGKTVANLLNAELQGPFVVRGRLVVDGDLSNRLFSKKSNGQYLEVAKCESFSIGDNPVTLWALGQSGWLEIQPSEPYQKVYTNMIEAISIFYFVTDLYEKERRKKKASKYPPLSMDKILLKPCPVSIKSNAQSGLWLADNSTVPMAFCRV</sequence>
<dbReference type="OrthoDB" id="3565174at2759"/>
<comment type="caution">
    <text evidence="1">The sequence shown here is derived from an EMBL/GenBank/DDBJ whole genome shotgun (WGS) entry which is preliminary data.</text>
</comment>
<dbReference type="AlphaFoldDB" id="A0A9P6VJ03"/>
<keyword evidence="2" id="KW-1185">Reference proteome</keyword>
<proteinExistence type="predicted"/>
<organism evidence="1 2">
    <name type="scientific">Hyphodiscus hymeniophilus</name>
    <dbReference type="NCBI Taxonomy" id="353542"/>
    <lineage>
        <taxon>Eukaryota</taxon>
        <taxon>Fungi</taxon>
        <taxon>Dikarya</taxon>
        <taxon>Ascomycota</taxon>
        <taxon>Pezizomycotina</taxon>
        <taxon>Leotiomycetes</taxon>
        <taxon>Helotiales</taxon>
        <taxon>Hyphodiscaceae</taxon>
        <taxon>Hyphodiscus</taxon>
    </lineage>
</organism>
<gene>
    <name evidence="1" type="ORF">D0Z07_4976</name>
</gene>
<dbReference type="EMBL" id="VNKQ01000009">
    <property type="protein sequence ID" value="KAG0648863.1"/>
    <property type="molecule type" value="Genomic_DNA"/>
</dbReference>
<protein>
    <submittedName>
        <fullName evidence="1">Uncharacterized protein</fullName>
    </submittedName>
</protein>
<dbReference type="Proteomes" id="UP000785200">
    <property type="component" value="Unassembled WGS sequence"/>
</dbReference>